<dbReference type="Proteomes" id="UP000229703">
    <property type="component" value="Unassembled WGS sequence"/>
</dbReference>
<dbReference type="AlphaFoldDB" id="A0A2M7M456"/>
<evidence type="ECO:0000313" key="2">
    <source>
        <dbReference type="Proteomes" id="UP000229703"/>
    </source>
</evidence>
<sequence length="371" mass="44006">MENIIGHEVRYSLPEKLEDFIFNDLLKDFQGKLPDYKDVRDTLKEDETEVKGYLAKYFPRSFVEAKEICKDLFNAKIINETFKDKKDINILDIGSGSGGNLMGLLYCLKDKIFDNKKNVWIVSIDGNKLALKYQERMIKEFFPYVLLRQEKRIFKGSEDFRDEMNKIVSSNRFDVIMCFQFVNEFYRKDFPSPYLNFPSLYFYVTKLADKYLEKDGLFILSDVTEKIDENDDKSFIPKLMNYEIFPIMGQPEMDLKCVIPFSCAFWYEKCSDYDNCFQQKIFNVYYKNEGWFRDRGEEAKKMFKFVYKIFAHKNLAGKILSQFEKKDIYKVSKRNFCYKGGRKSERDIPSGKQQNIADAFTLSSLNEQNEI</sequence>
<comment type="caution">
    <text evidence="1">The sequence shown here is derived from an EMBL/GenBank/DDBJ whole genome shotgun (WGS) entry which is preliminary data.</text>
</comment>
<protein>
    <submittedName>
        <fullName evidence="1">Uncharacterized protein</fullName>
    </submittedName>
</protein>
<accession>A0A2M7M456</accession>
<dbReference type="EMBL" id="PFJK01000109">
    <property type="protein sequence ID" value="PIX77465.1"/>
    <property type="molecule type" value="Genomic_DNA"/>
</dbReference>
<gene>
    <name evidence="1" type="ORF">COZ37_02560</name>
</gene>
<dbReference type="Gene3D" id="3.40.50.150">
    <property type="entry name" value="Vaccinia Virus protein VP39"/>
    <property type="match status" value="1"/>
</dbReference>
<proteinExistence type="predicted"/>
<name>A0A2M7M456_9BACT</name>
<dbReference type="SUPFAM" id="SSF53335">
    <property type="entry name" value="S-adenosyl-L-methionine-dependent methyltransferases"/>
    <property type="match status" value="1"/>
</dbReference>
<organism evidence="1 2">
    <name type="scientific">bacterium (Candidatus Ratteibacteria) CG_4_10_14_3_um_filter_41_18</name>
    <dbReference type="NCBI Taxonomy" id="2014287"/>
    <lineage>
        <taxon>Bacteria</taxon>
        <taxon>Candidatus Ratteibacteria</taxon>
    </lineage>
</organism>
<dbReference type="InterPro" id="IPR029063">
    <property type="entry name" value="SAM-dependent_MTases_sf"/>
</dbReference>
<evidence type="ECO:0000313" key="1">
    <source>
        <dbReference type="EMBL" id="PIX77465.1"/>
    </source>
</evidence>
<reference evidence="2" key="1">
    <citation type="submission" date="2017-09" db="EMBL/GenBank/DDBJ databases">
        <title>Depth-based differentiation of microbial function through sediment-hosted aquifers and enrichment of novel symbionts in the deep terrestrial subsurface.</title>
        <authorList>
            <person name="Probst A.J."/>
            <person name="Ladd B."/>
            <person name="Jarett J.K."/>
            <person name="Geller-Mcgrath D.E."/>
            <person name="Sieber C.M.K."/>
            <person name="Emerson J.B."/>
            <person name="Anantharaman K."/>
            <person name="Thomas B.C."/>
            <person name="Malmstrom R."/>
            <person name="Stieglmeier M."/>
            <person name="Klingl A."/>
            <person name="Woyke T."/>
            <person name="Ryan C.M."/>
            <person name="Banfield J.F."/>
        </authorList>
    </citation>
    <scope>NUCLEOTIDE SEQUENCE [LARGE SCALE GENOMIC DNA]</scope>
</reference>